<keyword evidence="1" id="KW-1133">Transmembrane helix</keyword>
<proteinExistence type="predicted"/>
<evidence type="ECO:0000256" key="1">
    <source>
        <dbReference type="SAM" id="Phobius"/>
    </source>
</evidence>
<feature type="transmembrane region" description="Helical" evidence="1">
    <location>
        <begin position="55"/>
        <end position="74"/>
    </location>
</feature>
<dbReference type="RefSeq" id="WP_092071898.1">
    <property type="nucleotide sequence ID" value="NZ_FNHB01000003.1"/>
</dbReference>
<feature type="transmembrane region" description="Helical" evidence="1">
    <location>
        <begin position="80"/>
        <end position="98"/>
    </location>
</feature>
<keyword evidence="1" id="KW-0472">Membrane</keyword>
<accession>A0A1G9S6F2</accession>
<name>A0A1G9S6F2_9FIRM</name>
<sequence>MNQIWLQVFAVMIGGSLLKYVFANPLVWVIIDFAVLISAYLLLKRHPYIDLKKSMSYLGVLTAISVLVDLGVVGGEVGNIAVLGLLAWMIFGGGFGGGRRPRRR</sequence>
<keyword evidence="3" id="KW-1185">Reference proteome</keyword>
<feature type="transmembrane region" description="Helical" evidence="1">
    <location>
        <begin position="20"/>
        <end position="43"/>
    </location>
</feature>
<dbReference type="EMBL" id="FNHB01000003">
    <property type="protein sequence ID" value="SDM30994.1"/>
    <property type="molecule type" value="Genomic_DNA"/>
</dbReference>
<dbReference type="Proteomes" id="UP000214880">
    <property type="component" value="Unassembled WGS sequence"/>
</dbReference>
<evidence type="ECO:0000313" key="2">
    <source>
        <dbReference type="EMBL" id="SDM30994.1"/>
    </source>
</evidence>
<protein>
    <submittedName>
        <fullName evidence="2">Uncharacterized protein</fullName>
    </submittedName>
</protein>
<reference evidence="2 3" key="1">
    <citation type="submission" date="2016-10" db="EMBL/GenBank/DDBJ databases">
        <authorList>
            <person name="de Groot N.N."/>
        </authorList>
    </citation>
    <scope>NUCLEOTIDE SEQUENCE [LARGE SCALE GENOMIC DNA]</scope>
    <source>
        <strain evidence="2 3">DSM 1736</strain>
    </source>
</reference>
<keyword evidence="1" id="KW-0812">Transmembrane</keyword>
<gene>
    <name evidence="2" type="ORF">SAMN04488502_103223</name>
</gene>
<organism evidence="2 3">
    <name type="scientific">Dendrosporobacter quercicolus</name>
    <dbReference type="NCBI Taxonomy" id="146817"/>
    <lineage>
        <taxon>Bacteria</taxon>
        <taxon>Bacillati</taxon>
        <taxon>Bacillota</taxon>
        <taxon>Negativicutes</taxon>
        <taxon>Selenomonadales</taxon>
        <taxon>Sporomusaceae</taxon>
        <taxon>Dendrosporobacter</taxon>
    </lineage>
</organism>
<dbReference type="AlphaFoldDB" id="A0A1G9S6F2"/>
<evidence type="ECO:0000313" key="3">
    <source>
        <dbReference type="Proteomes" id="UP000214880"/>
    </source>
</evidence>
<dbReference type="OrthoDB" id="1683277at2"/>